<keyword evidence="3" id="KW-0547">Nucleotide-binding</keyword>
<dbReference type="GO" id="GO:0005524">
    <property type="term" value="F:ATP binding"/>
    <property type="evidence" value="ECO:0007669"/>
    <property type="project" value="UniProtKB-KW"/>
</dbReference>
<dbReference type="EMBL" id="CAFBMR010000014">
    <property type="protein sequence ID" value="CAB4908134.1"/>
    <property type="molecule type" value="Genomic_DNA"/>
</dbReference>
<dbReference type="PANTHER" id="PTHR43335:SF4">
    <property type="entry name" value="ABC TRANSPORTER, ATP-BINDING PROTEIN"/>
    <property type="match status" value="1"/>
</dbReference>
<protein>
    <submittedName>
        <fullName evidence="6">Unannotated protein</fullName>
    </submittedName>
</protein>
<evidence type="ECO:0000256" key="4">
    <source>
        <dbReference type="ARBA" id="ARBA00022840"/>
    </source>
</evidence>
<name>A0A6J7GLY7_9ZZZZ</name>
<dbReference type="AlphaFoldDB" id="A0A6J7GLY7"/>
<evidence type="ECO:0000313" key="6">
    <source>
        <dbReference type="EMBL" id="CAB4908134.1"/>
    </source>
</evidence>
<gene>
    <name evidence="6" type="ORF">UFOPK3610_00592</name>
</gene>
<dbReference type="SUPFAM" id="SSF52540">
    <property type="entry name" value="P-loop containing nucleoside triphosphate hydrolases"/>
    <property type="match status" value="1"/>
</dbReference>
<sequence length="303" mass="32463">MTIEAVGLSKRYGSVLAVDALTFTVPRGVVTGFLGPNGAGKSTAMRLMLDLDRGEGRTAFDGKPLKEHRHASRVVGAHLDAKVFHPQRTARNHLRMVGSDAGVSNARVDEVLSMVGLDSVARKRPKTFSLGMSQRLALAGAVLADPMCLMLDEPANGLDPQSIQWLREFLRNYASQGRSVLVSSHLLSEMQLMADRIVVIAKGKLITDGTVEDFVSMSTRNDVLVRCDRPEALVELLRAEGVTAVAEGPDGLAVIGESTDRVGEAAFRAGVVVRELVSRRASLEEAFLELTSDAQGFAAGGQL</sequence>
<accession>A0A6J7GLY7</accession>
<comment type="similarity">
    <text evidence="1">Belongs to the ABC transporter superfamily.</text>
</comment>
<dbReference type="PROSITE" id="PS50893">
    <property type="entry name" value="ABC_TRANSPORTER_2"/>
    <property type="match status" value="1"/>
</dbReference>
<reference evidence="6" key="1">
    <citation type="submission" date="2020-05" db="EMBL/GenBank/DDBJ databases">
        <authorList>
            <person name="Chiriac C."/>
            <person name="Salcher M."/>
            <person name="Ghai R."/>
            <person name="Kavagutti S V."/>
        </authorList>
    </citation>
    <scope>NUCLEOTIDE SEQUENCE</scope>
</reference>
<dbReference type="InterPro" id="IPR003593">
    <property type="entry name" value="AAA+_ATPase"/>
</dbReference>
<evidence type="ECO:0000259" key="5">
    <source>
        <dbReference type="PROSITE" id="PS50893"/>
    </source>
</evidence>
<organism evidence="6">
    <name type="scientific">freshwater metagenome</name>
    <dbReference type="NCBI Taxonomy" id="449393"/>
    <lineage>
        <taxon>unclassified sequences</taxon>
        <taxon>metagenomes</taxon>
        <taxon>ecological metagenomes</taxon>
    </lineage>
</organism>
<keyword evidence="2" id="KW-0813">Transport</keyword>
<dbReference type="PANTHER" id="PTHR43335">
    <property type="entry name" value="ABC TRANSPORTER, ATP-BINDING PROTEIN"/>
    <property type="match status" value="1"/>
</dbReference>
<dbReference type="Pfam" id="PF00005">
    <property type="entry name" value="ABC_tran"/>
    <property type="match status" value="1"/>
</dbReference>
<dbReference type="PROSITE" id="PS00211">
    <property type="entry name" value="ABC_TRANSPORTER_1"/>
    <property type="match status" value="1"/>
</dbReference>
<keyword evidence="4" id="KW-0067">ATP-binding</keyword>
<dbReference type="InterPro" id="IPR017871">
    <property type="entry name" value="ABC_transporter-like_CS"/>
</dbReference>
<proteinExistence type="inferred from homology"/>
<dbReference type="InterPro" id="IPR003439">
    <property type="entry name" value="ABC_transporter-like_ATP-bd"/>
</dbReference>
<evidence type="ECO:0000256" key="1">
    <source>
        <dbReference type="ARBA" id="ARBA00005417"/>
    </source>
</evidence>
<feature type="domain" description="ABC transporter" evidence="5">
    <location>
        <begin position="3"/>
        <end position="227"/>
    </location>
</feature>
<evidence type="ECO:0000256" key="2">
    <source>
        <dbReference type="ARBA" id="ARBA00022448"/>
    </source>
</evidence>
<dbReference type="InterPro" id="IPR027417">
    <property type="entry name" value="P-loop_NTPase"/>
</dbReference>
<dbReference type="SMART" id="SM00382">
    <property type="entry name" value="AAA"/>
    <property type="match status" value="1"/>
</dbReference>
<evidence type="ECO:0000256" key="3">
    <source>
        <dbReference type="ARBA" id="ARBA00022741"/>
    </source>
</evidence>
<dbReference type="Gene3D" id="3.40.50.300">
    <property type="entry name" value="P-loop containing nucleotide triphosphate hydrolases"/>
    <property type="match status" value="1"/>
</dbReference>
<dbReference type="GO" id="GO:0016887">
    <property type="term" value="F:ATP hydrolysis activity"/>
    <property type="evidence" value="ECO:0007669"/>
    <property type="project" value="InterPro"/>
</dbReference>